<sequence>MRIILPQISEKKSRWGKQNQGRAADLRRLHLFLRTYHWFARVLKKNLPHLSTGLLIGAGEGFLGRFLYNDPLLREKIEIIGLDIAPRPVNWPLPWKWIHGELLKFDGWNRYSFILANWVFYAYDDQDLKKIGEKILDSNASLLVFAEPYRSRVHSLGLLFFSTLGLIRSSYPEISTAVQAGFQGRELIEALRLEDGRWNISLSSPFWISQRLVARRF</sequence>
<protein>
    <recommendedName>
        <fullName evidence="3">SAM-dependent methyltransferase</fullName>
    </recommendedName>
</protein>
<gene>
    <name evidence="1" type="ordered locus">Minf_0307</name>
</gene>
<organism evidence="1 2">
    <name type="scientific">Methylacidiphilum infernorum (isolate V4)</name>
    <name type="common">Methylokorus infernorum (strain V4)</name>
    <dbReference type="NCBI Taxonomy" id="481448"/>
    <lineage>
        <taxon>Bacteria</taxon>
        <taxon>Pseudomonadati</taxon>
        <taxon>Verrucomicrobiota</taxon>
        <taxon>Methylacidiphilae</taxon>
        <taxon>Methylacidiphilales</taxon>
        <taxon>Methylacidiphilaceae</taxon>
        <taxon>Methylacidiphilum (ex Ratnadevi et al. 2023)</taxon>
    </lineage>
</organism>
<name>B3DY90_METI4</name>
<accession>B3DY90</accession>
<dbReference type="OrthoDB" id="9800454at2"/>
<reference evidence="1 2" key="1">
    <citation type="journal article" date="2008" name="Biol. Direct">
        <title>Complete genome sequence of the extremely acidophilic methanotroph isolate V4, Methylacidiphilum infernorum, a representative of the bacterial phylum Verrucomicrobia.</title>
        <authorList>
            <person name="Hou S."/>
            <person name="Makarova K.S."/>
            <person name="Saw J.H."/>
            <person name="Senin P."/>
            <person name="Ly B.V."/>
            <person name="Zhou Z."/>
            <person name="Ren Y."/>
            <person name="Wang J."/>
            <person name="Galperin M.Y."/>
            <person name="Omelchenko M.V."/>
            <person name="Wolf Y.I."/>
            <person name="Yutin N."/>
            <person name="Koonin E.V."/>
            <person name="Stott M.B."/>
            <person name="Mountain B.W."/>
            <person name="Crowe M.A."/>
            <person name="Smirnova A.V."/>
            <person name="Dunfield P.F."/>
            <person name="Feng L."/>
            <person name="Wang L."/>
            <person name="Alam M."/>
        </authorList>
    </citation>
    <scope>NUCLEOTIDE SEQUENCE [LARGE SCALE GENOMIC DNA]</scope>
    <source>
        <strain evidence="2">Isolate V4</strain>
    </source>
</reference>
<dbReference type="eggNOG" id="COG0030">
    <property type="taxonomic scope" value="Bacteria"/>
</dbReference>
<proteinExistence type="predicted"/>
<dbReference type="KEGG" id="min:Minf_0307"/>
<evidence type="ECO:0008006" key="3">
    <source>
        <dbReference type="Google" id="ProtNLM"/>
    </source>
</evidence>
<dbReference type="SUPFAM" id="SSF53335">
    <property type="entry name" value="S-adenosyl-L-methionine-dependent methyltransferases"/>
    <property type="match status" value="1"/>
</dbReference>
<dbReference type="STRING" id="481448.Minf_0307"/>
<dbReference type="InterPro" id="IPR029063">
    <property type="entry name" value="SAM-dependent_MTases_sf"/>
</dbReference>
<evidence type="ECO:0000313" key="1">
    <source>
        <dbReference type="EMBL" id="ACD82367.1"/>
    </source>
</evidence>
<dbReference type="Proteomes" id="UP000009149">
    <property type="component" value="Chromosome"/>
</dbReference>
<dbReference type="RefSeq" id="WP_012462649.1">
    <property type="nucleotide sequence ID" value="NC_010794.1"/>
</dbReference>
<evidence type="ECO:0000313" key="2">
    <source>
        <dbReference type="Proteomes" id="UP000009149"/>
    </source>
</evidence>
<dbReference type="EMBL" id="CP000975">
    <property type="protein sequence ID" value="ACD82367.1"/>
    <property type="molecule type" value="Genomic_DNA"/>
</dbReference>
<dbReference type="AlphaFoldDB" id="B3DY90"/>
<dbReference type="HOGENOM" id="CLU_1218603_0_0_0"/>
<dbReference type="Gene3D" id="3.40.50.150">
    <property type="entry name" value="Vaccinia Virus protein VP39"/>
    <property type="match status" value="1"/>
</dbReference>